<dbReference type="AlphaFoldDB" id="G7YAK7"/>
<accession>G7YAK7</accession>
<keyword evidence="2" id="KW-1185">Reference proteome</keyword>
<evidence type="ECO:0000313" key="2">
    <source>
        <dbReference type="Proteomes" id="UP000008909"/>
    </source>
</evidence>
<gene>
    <name evidence="1" type="ORF">CLF_103898</name>
</gene>
<evidence type="ECO:0000313" key="1">
    <source>
        <dbReference type="EMBL" id="GAA49991.1"/>
    </source>
</evidence>
<reference key="2">
    <citation type="submission" date="2011-10" db="EMBL/GenBank/DDBJ databases">
        <title>The genome and transcriptome sequence of Clonorchis sinensis provide insights into the carcinogenic liver fluke.</title>
        <authorList>
            <person name="Wang X."/>
            <person name="Huang Y."/>
            <person name="Chen W."/>
            <person name="Liu H."/>
            <person name="Guo L."/>
            <person name="Chen Y."/>
            <person name="Luo F."/>
            <person name="Zhou W."/>
            <person name="Sun J."/>
            <person name="Mao Q."/>
            <person name="Liang P."/>
            <person name="Zhou C."/>
            <person name="Tian Y."/>
            <person name="Men J."/>
            <person name="Lv X."/>
            <person name="Huang L."/>
            <person name="Zhou J."/>
            <person name="Hu Y."/>
            <person name="Li R."/>
            <person name="Zhang F."/>
            <person name="Lei H."/>
            <person name="Li X."/>
            <person name="Hu X."/>
            <person name="Liang C."/>
            <person name="Xu J."/>
            <person name="Wu Z."/>
            <person name="Yu X."/>
        </authorList>
    </citation>
    <scope>NUCLEOTIDE SEQUENCE</scope>
    <source>
        <strain>Henan</strain>
    </source>
</reference>
<dbReference type="Proteomes" id="UP000008909">
    <property type="component" value="Unassembled WGS sequence"/>
</dbReference>
<protein>
    <submittedName>
        <fullName evidence="1">Uncharacterized protein</fullName>
    </submittedName>
</protein>
<sequence>MTSCDGTNFANANVKGSDTVSLWLLPSNQLVKETSSVRSLLDWRRNVYKPISKLDEQINGHLTCIRRHSSGRRSPRVRFSFGFYYANNNRSYQIPTDHGGGSLQDLSVLVQISNYGNSSDSVGVNHTVDQALMAKRTLQLMVKTDGKDDALEYLPVDLPELMEHIIRYIDPISERCEQVASAFNDHRFTMQNSGQSISKKTGSPYSCFVLIESHQQCPSCESPRGFEPMTSRQAFGEQTVQSRAADQQLRQTNSSPVSQKVIVVTYDDWVDGLSVPLERMSSLGDPHNWTAKKRVVTTLFGECSLHPNVTTADLCSSDAVASTTHRKYMCMGVCVDIRAMTDRNCTRIVLSGDI</sequence>
<organism evidence="1 2">
    <name type="scientific">Clonorchis sinensis</name>
    <name type="common">Chinese liver fluke</name>
    <dbReference type="NCBI Taxonomy" id="79923"/>
    <lineage>
        <taxon>Eukaryota</taxon>
        <taxon>Metazoa</taxon>
        <taxon>Spiralia</taxon>
        <taxon>Lophotrochozoa</taxon>
        <taxon>Platyhelminthes</taxon>
        <taxon>Trematoda</taxon>
        <taxon>Digenea</taxon>
        <taxon>Opisthorchiida</taxon>
        <taxon>Opisthorchiata</taxon>
        <taxon>Opisthorchiidae</taxon>
        <taxon>Clonorchis</taxon>
    </lineage>
</organism>
<proteinExistence type="predicted"/>
<reference evidence="1" key="1">
    <citation type="journal article" date="2011" name="Genome Biol.">
        <title>The draft genome of the carcinogenic human liver fluke Clonorchis sinensis.</title>
        <authorList>
            <person name="Wang X."/>
            <person name="Chen W."/>
            <person name="Huang Y."/>
            <person name="Sun J."/>
            <person name="Men J."/>
            <person name="Liu H."/>
            <person name="Luo F."/>
            <person name="Guo L."/>
            <person name="Lv X."/>
            <person name="Deng C."/>
            <person name="Zhou C."/>
            <person name="Fan Y."/>
            <person name="Li X."/>
            <person name="Huang L."/>
            <person name="Hu Y."/>
            <person name="Liang C."/>
            <person name="Hu X."/>
            <person name="Xu J."/>
            <person name="Yu X."/>
        </authorList>
    </citation>
    <scope>NUCLEOTIDE SEQUENCE [LARGE SCALE GENOMIC DNA]</scope>
    <source>
        <strain evidence="1">Henan</strain>
    </source>
</reference>
<name>G7YAK7_CLOSI</name>
<dbReference type="EMBL" id="DF143003">
    <property type="protein sequence ID" value="GAA49991.1"/>
    <property type="molecule type" value="Genomic_DNA"/>
</dbReference>